<dbReference type="Proteomes" id="UP001497700">
    <property type="component" value="Unassembled WGS sequence"/>
</dbReference>
<protein>
    <submittedName>
        <fullName evidence="1">Alcohol dehydrogenase</fullName>
    </submittedName>
</protein>
<gene>
    <name evidence="1" type="ORF">F4820DRAFT_443601</name>
</gene>
<accession>A0ACB9ZF62</accession>
<comment type="caution">
    <text evidence="1">The sequence shown here is derived from an EMBL/GenBank/DDBJ whole genome shotgun (WGS) entry which is preliminary data.</text>
</comment>
<proteinExistence type="predicted"/>
<organism evidence="1 2">
    <name type="scientific">Hypoxylon rubiginosum</name>
    <dbReference type="NCBI Taxonomy" id="110542"/>
    <lineage>
        <taxon>Eukaryota</taxon>
        <taxon>Fungi</taxon>
        <taxon>Dikarya</taxon>
        <taxon>Ascomycota</taxon>
        <taxon>Pezizomycotina</taxon>
        <taxon>Sordariomycetes</taxon>
        <taxon>Xylariomycetidae</taxon>
        <taxon>Xylariales</taxon>
        <taxon>Hypoxylaceae</taxon>
        <taxon>Hypoxylon</taxon>
    </lineage>
</organism>
<sequence length="388" mass="41677">MSQEMKAWTFTHGGYPKALQQSGLPPDTAPLKPSEIRVRTKAASINPVDVQLMSYPLLSHLPDSVVPSHKGVGEDFSGVVEEAGANSGFEPGDEVFGIIPFIPGGTLQEIIRADTKVSVVVRKSADWSWEQAAAVPLVWLTARTTIAEVESYIKNGRVTILGGSSSCGMYAVYLSKQRGWNVIASCSGRNADFVRSMGATDIIDYTTSSVPERVRTFAPDAIIDFVGGTSCIGIAKRYVTVVGDKTDRLSPGGRYIYFWNPQMLLRALAGRLGLGRSYTCINLEFNHSFLEEVLRLPQDKIAINTSEVVACHRKEATAEVRGTIAAVILNGLRGTVTVNLRGTAAIRVVVDLESTITGSQLFPGNITARGVLGLCDCCCESTGNEGKG</sequence>
<dbReference type="EMBL" id="MU393426">
    <property type="protein sequence ID" value="KAI4870124.1"/>
    <property type="molecule type" value="Genomic_DNA"/>
</dbReference>
<evidence type="ECO:0000313" key="1">
    <source>
        <dbReference type="EMBL" id="KAI4870124.1"/>
    </source>
</evidence>
<name>A0ACB9ZF62_9PEZI</name>
<evidence type="ECO:0000313" key="2">
    <source>
        <dbReference type="Proteomes" id="UP001497700"/>
    </source>
</evidence>
<keyword evidence="2" id="KW-1185">Reference proteome</keyword>
<reference evidence="1 2" key="1">
    <citation type="journal article" date="2022" name="New Phytol.">
        <title>Ecological generalism drives hyperdiversity of secondary metabolite gene clusters in xylarialean endophytes.</title>
        <authorList>
            <person name="Franco M.E.E."/>
            <person name="Wisecaver J.H."/>
            <person name="Arnold A.E."/>
            <person name="Ju Y.M."/>
            <person name="Slot J.C."/>
            <person name="Ahrendt S."/>
            <person name="Moore L.P."/>
            <person name="Eastman K.E."/>
            <person name="Scott K."/>
            <person name="Konkel Z."/>
            <person name="Mondo S.J."/>
            <person name="Kuo A."/>
            <person name="Hayes R.D."/>
            <person name="Haridas S."/>
            <person name="Andreopoulos B."/>
            <person name="Riley R."/>
            <person name="LaButti K."/>
            <person name="Pangilinan J."/>
            <person name="Lipzen A."/>
            <person name="Amirebrahimi M."/>
            <person name="Yan J."/>
            <person name="Adam C."/>
            <person name="Keymanesh K."/>
            <person name="Ng V."/>
            <person name="Louie K."/>
            <person name="Northen T."/>
            <person name="Drula E."/>
            <person name="Henrissat B."/>
            <person name="Hsieh H.M."/>
            <person name="Youens-Clark K."/>
            <person name="Lutzoni F."/>
            <person name="Miadlikowska J."/>
            <person name="Eastwood D.C."/>
            <person name="Hamelin R.C."/>
            <person name="Grigoriev I.V."/>
            <person name="U'Ren J.M."/>
        </authorList>
    </citation>
    <scope>NUCLEOTIDE SEQUENCE [LARGE SCALE GENOMIC DNA]</scope>
    <source>
        <strain evidence="1 2">CBS 119005</strain>
    </source>
</reference>